<protein>
    <recommendedName>
        <fullName evidence="7">AP2/ERF domain-containing protein</fullName>
    </recommendedName>
</protein>
<dbReference type="Proteomes" id="UP001318860">
    <property type="component" value="Unassembled WGS sequence"/>
</dbReference>
<proteinExistence type="predicted"/>
<evidence type="ECO:0000256" key="2">
    <source>
        <dbReference type="ARBA" id="ARBA00023015"/>
    </source>
</evidence>
<dbReference type="EMBL" id="JABTTQ020000020">
    <property type="protein sequence ID" value="KAK6142065.1"/>
    <property type="molecule type" value="Genomic_DNA"/>
</dbReference>
<keyword evidence="9" id="KW-1185">Reference proteome</keyword>
<dbReference type="SUPFAM" id="SSF54171">
    <property type="entry name" value="DNA-binding domain"/>
    <property type="match status" value="1"/>
</dbReference>
<comment type="subcellular location">
    <subcellularLocation>
        <location evidence="1">Nucleus</location>
    </subcellularLocation>
</comment>
<dbReference type="Gene3D" id="3.30.730.10">
    <property type="entry name" value="AP2/ERF domain"/>
    <property type="match status" value="1"/>
</dbReference>
<dbReference type="PROSITE" id="PS51032">
    <property type="entry name" value="AP2_ERF"/>
    <property type="match status" value="1"/>
</dbReference>
<evidence type="ECO:0000256" key="5">
    <source>
        <dbReference type="ARBA" id="ARBA00023242"/>
    </source>
</evidence>
<name>A0ABR0W7H5_REHGL</name>
<evidence type="ECO:0000256" key="1">
    <source>
        <dbReference type="ARBA" id="ARBA00004123"/>
    </source>
</evidence>
<accession>A0ABR0W7H5</accession>
<gene>
    <name evidence="8" type="ORF">DH2020_013851</name>
</gene>
<evidence type="ECO:0000259" key="7">
    <source>
        <dbReference type="PROSITE" id="PS51032"/>
    </source>
</evidence>
<dbReference type="InterPro" id="IPR036955">
    <property type="entry name" value="AP2/ERF_dom_sf"/>
</dbReference>
<reference evidence="8 9" key="1">
    <citation type="journal article" date="2021" name="Comput. Struct. Biotechnol. J.">
        <title>De novo genome assembly of the potent medicinal plant Rehmannia glutinosa using nanopore technology.</title>
        <authorList>
            <person name="Ma L."/>
            <person name="Dong C."/>
            <person name="Song C."/>
            <person name="Wang X."/>
            <person name="Zheng X."/>
            <person name="Niu Y."/>
            <person name="Chen S."/>
            <person name="Feng W."/>
        </authorList>
    </citation>
    <scope>NUCLEOTIDE SEQUENCE [LARGE SCALE GENOMIC DNA]</scope>
    <source>
        <strain evidence="8">DH-2019</strain>
    </source>
</reference>
<keyword evidence="2" id="KW-0805">Transcription regulation</keyword>
<evidence type="ECO:0000256" key="4">
    <source>
        <dbReference type="ARBA" id="ARBA00023163"/>
    </source>
</evidence>
<evidence type="ECO:0000256" key="3">
    <source>
        <dbReference type="ARBA" id="ARBA00023125"/>
    </source>
</evidence>
<keyword evidence="4" id="KW-0804">Transcription</keyword>
<feature type="domain" description="AP2/ERF" evidence="7">
    <location>
        <begin position="131"/>
        <end position="187"/>
    </location>
</feature>
<feature type="region of interest" description="Disordered" evidence="6">
    <location>
        <begin position="13"/>
        <end position="83"/>
    </location>
</feature>
<organism evidence="8 9">
    <name type="scientific">Rehmannia glutinosa</name>
    <name type="common">Chinese foxglove</name>
    <dbReference type="NCBI Taxonomy" id="99300"/>
    <lineage>
        <taxon>Eukaryota</taxon>
        <taxon>Viridiplantae</taxon>
        <taxon>Streptophyta</taxon>
        <taxon>Embryophyta</taxon>
        <taxon>Tracheophyta</taxon>
        <taxon>Spermatophyta</taxon>
        <taxon>Magnoliopsida</taxon>
        <taxon>eudicotyledons</taxon>
        <taxon>Gunneridae</taxon>
        <taxon>Pentapetalae</taxon>
        <taxon>asterids</taxon>
        <taxon>lamiids</taxon>
        <taxon>Lamiales</taxon>
        <taxon>Orobanchaceae</taxon>
        <taxon>Rehmannieae</taxon>
        <taxon>Rehmannia</taxon>
    </lineage>
</organism>
<dbReference type="PANTHER" id="PTHR32467:SF118">
    <property type="entry name" value="ETHYLENE-RESPONSIVE TRANSCRIPTION FACTOR RAP2-7"/>
    <property type="match status" value="1"/>
</dbReference>
<evidence type="ECO:0000313" key="8">
    <source>
        <dbReference type="EMBL" id="KAK6142065.1"/>
    </source>
</evidence>
<keyword evidence="3" id="KW-0238">DNA-binding</keyword>
<dbReference type="PANTHER" id="PTHR32467">
    <property type="entry name" value="AP2-LIKE ETHYLENE-RESPONSIVE TRANSCRIPTION FACTOR"/>
    <property type="match status" value="1"/>
</dbReference>
<dbReference type="InterPro" id="IPR001471">
    <property type="entry name" value="AP2/ERF_dom"/>
</dbReference>
<dbReference type="SMART" id="SM00380">
    <property type="entry name" value="AP2"/>
    <property type="match status" value="1"/>
</dbReference>
<sequence length="437" mass="48070">MFDLNLRIDCSDNFEGQSPATSFSSAVNGEGEFSSSNDGACSPRASPVSGGDAPFTFNGVNVGGDDPIEKNDTGQGLTPTEPGLVTRELFPVSRLGRSIDPPRMVVQLQQQQVQQVQARKSRRGPRSRSSQYRGVTFYRRTGRWESHIWDCGKQVYLGGFDTAIAAARAYDRAAIKFRGVDADINFSLSDYDDMKQNEIYQPQLVSSNSSLSVLIFLQIRAYDKAAVMCNGSEAVTNFESSIYNGEMVPETSNEGSQHDLDLNLGMPKSPPKETANSCSLQFHRNIQNARTLKFIVVFYRFSANGILKIDFLRFLQLNMENSGMKCISNPPLEGLPVTSEHPILWTAVNPKFVPNYEERASEQRTASVSPQVVANWARQMHGQFRATLNGTSSNAASSGFSSTATSNSLSSVPLCYSSYPNTSANASQYFSWIRPPS</sequence>
<dbReference type="InterPro" id="IPR016177">
    <property type="entry name" value="DNA-bd_dom_sf"/>
</dbReference>
<dbReference type="Pfam" id="PF00847">
    <property type="entry name" value="AP2"/>
    <property type="match status" value="1"/>
</dbReference>
<feature type="compositionally biased region" description="Polar residues" evidence="6">
    <location>
        <begin position="14"/>
        <end position="39"/>
    </location>
</feature>
<comment type="caution">
    <text evidence="8">The sequence shown here is derived from an EMBL/GenBank/DDBJ whole genome shotgun (WGS) entry which is preliminary data.</text>
</comment>
<evidence type="ECO:0000256" key="6">
    <source>
        <dbReference type="SAM" id="MobiDB-lite"/>
    </source>
</evidence>
<keyword evidence="5" id="KW-0539">Nucleus</keyword>
<evidence type="ECO:0000313" key="9">
    <source>
        <dbReference type="Proteomes" id="UP001318860"/>
    </source>
</evidence>